<evidence type="ECO:0000256" key="9">
    <source>
        <dbReference type="RuleBase" id="RU003624"/>
    </source>
</evidence>
<accession>A0AAU8Q2Q1</accession>
<dbReference type="CDD" id="cd02412">
    <property type="entry name" value="KH-II_30S_S3"/>
    <property type="match status" value="1"/>
</dbReference>
<dbReference type="RefSeq" id="WP_010881642.1">
    <property type="nucleotide sequence ID" value="NC_016843.1"/>
</dbReference>
<keyword evidence="5 8" id="KW-0687">Ribonucleoprotein</keyword>
<dbReference type="KEGG" id="tpg:TPEGAU_0195"/>
<name>A0AAU8Q2Q1_TREPG</name>
<dbReference type="GO" id="GO:0003735">
    <property type="term" value="F:structural constituent of ribosome"/>
    <property type="evidence" value="ECO:0007669"/>
    <property type="project" value="InterPro"/>
</dbReference>
<evidence type="ECO:0000256" key="8">
    <source>
        <dbReference type="HAMAP-Rule" id="MF_01309"/>
    </source>
</evidence>
<evidence type="ECO:0000256" key="7">
    <source>
        <dbReference type="ARBA" id="ARBA00035257"/>
    </source>
</evidence>
<evidence type="ECO:0000313" key="13">
    <source>
        <dbReference type="Proteomes" id="UP000008192"/>
    </source>
</evidence>
<evidence type="ECO:0000313" key="12">
    <source>
        <dbReference type="EMBL" id="AEZ59453.1"/>
    </source>
</evidence>
<evidence type="ECO:0000259" key="11">
    <source>
        <dbReference type="PROSITE" id="PS50823"/>
    </source>
</evidence>
<gene>
    <name evidence="8 12" type="primary">rpsC</name>
    <name evidence="12" type="ordered locus">TPEGAU_0195</name>
</gene>
<dbReference type="AlphaFoldDB" id="A0AAU8Q2Q1"/>
<reference evidence="13" key="1">
    <citation type="journal article" date="2012" name="PLoS Negl. Trop. Dis.">
        <title>Whole genome sequences of three Treponema pallidum ssp. pertenue strains: yaws and syphilis treponemes differ in less than 0.2% of the genome sequence.</title>
        <authorList>
            <person name="Cejkova D."/>
            <person name="Zobanikova M."/>
            <person name="Chen L."/>
            <person name="Pospisilova P."/>
            <person name="Strouhal M."/>
            <person name="Qin X."/>
            <person name="Mikalova L."/>
            <person name="Norris S.J."/>
            <person name="Muzny D.M."/>
            <person name="Gibbs R.A."/>
            <person name="Fulton L.L."/>
            <person name="Sodergren E."/>
            <person name="Weinstock G.M."/>
            <person name="Smajs D."/>
        </authorList>
    </citation>
    <scope>NUCLEOTIDE SEQUENCE [LARGE SCALE GENOMIC DNA]</scope>
    <source>
        <strain evidence="13">Gauthier</strain>
    </source>
</reference>
<dbReference type="Proteomes" id="UP000008192">
    <property type="component" value="Chromosome"/>
</dbReference>
<dbReference type="GeneID" id="93875983"/>
<evidence type="ECO:0000256" key="2">
    <source>
        <dbReference type="ARBA" id="ARBA00022730"/>
    </source>
</evidence>
<feature type="domain" description="KH type-2" evidence="11">
    <location>
        <begin position="39"/>
        <end position="109"/>
    </location>
</feature>
<feature type="compositionally biased region" description="Basic and acidic residues" evidence="10">
    <location>
        <begin position="227"/>
        <end position="247"/>
    </location>
</feature>
<comment type="similarity">
    <text evidence="1 8 9">Belongs to the universal ribosomal protein uS3 family.</text>
</comment>
<feature type="region of interest" description="Disordered" evidence="10">
    <location>
        <begin position="224"/>
        <end position="247"/>
    </location>
</feature>
<dbReference type="SUPFAM" id="SSF54821">
    <property type="entry name" value="Ribosomal protein S3 C-terminal domain"/>
    <property type="match status" value="1"/>
</dbReference>
<dbReference type="InterPro" id="IPR004044">
    <property type="entry name" value="KH_dom_type_2"/>
</dbReference>
<dbReference type="PROSITE" id="PS50823">
    <property type="entry name" value="KH_TYPE_2"/>
    <property type="match status" value="1"/>
</dbReference>
<dbReference type="PANTHER" id="PTHR11760">
    <property type="entry name" value="30S/40S RIBOSOMAL PROTEIN S3"/>
    <property type="match status" value="1"/>
</dbReference>
<evidence type="ECO:0000256" key="1">
    <source>
        <dbReference type="ARBA" id="ARBA00010761"/>
    </source>
</evidence>
<dbReference type="PROSITE" id="PS00548">
    <property type="entry name" value="RIBOSOMAL_S3"/>
    <property type="match status" value="1"/>
</dbReference>
<dbReference type="HAMAP" id="MF_01309_B">
    <property type="entry name" value="Ribosomal_uS3_B"/>
    <property type="match status" value="1"/>
</dbReference>
<dbReference type="InterPro" id="IPR057258">
    <property type="entry name" value="Ribosomal_uS3"/>
</dbReference>
<comment type="function">
    <text evidence="6 8">Binds the lower part of the 30S subunit head. Binds mRNA in the 70S ribosome, positioning it for translation.</text>
</comment>
<comment type="subunit">
    <text evidence="8">Part of the 30S ribosomal subunit. Forms a tight complex with proteins S10 and S14.</text>
</comment>
<organism evidence="12 13">
    <name type="scientific">Treponema pallidum subsp. pertenue (strain Gauthier)</name>
    <dbReference type="NCBI Taxonomy" id="491080"/>
    <lineage>
        <taxon>Bacteria</taxon>
        <taxon>Pseudomonadati</taxon>
        <taxon>Spirochaetota</taxon>
        <taxon>Spirochaetia</taxon>
        <taxon>Spirochaetales</taxon>
        <taxon>Treponemataceae</taxon>
        <taxon>Treponema</taxon>
    </lineage>
</organism>
<dbReference type="SUPFAM" id="SSF54814">
    <property type="entry name" value="Prokaryotic type KH domain (KH-domain type II)"/>
    <property type="match status" value="1"/>
</dbReference>
<dbReference type="InterPro" id="IPR036419">
    <property type="entry name" value="Ribosomal_S3_C_sf"/>
</dbReference>
<evidence type="ECO:0000256" key="4">
    <source>
        <dbReference type="ARBA" id="ARBA00022980"/>
    </source>
</evidence>
<evidence type="ECO:0000256" key="3">
    <source>
        <dbReference type="ARBA" id="ARBA00022884"/>
    </source>
</evidence>
<dbReference type="InterPro" id="IPR009019">
    <property type="entry name" value="KH_sf_prok-type"/>
</dbReference>
<evidence type="ECO:0000256" key="6">
    <source>
        <dbReference type="ARBA" id="ARBA00024998"/>
    </source>
</evidence>
<dbReference type="FunFam" id="3.30.300.20:FF:000001">
    <property type="entry name" value="30S ribosomal protein S3"/>
    <property type="match status" value="1"/>
</dbReference>
<keyword evidence="3 8" id="KW-0694">RNA-binding</keyword>
<dbReference type="InterPro" id="IPR015946">
    <property type="entry name" value="KH_dom-like_a/b"/>
</dbReference>
<dbReference type="GO" id="GO:0022627">
    <property type="term" value="C:cytosolic small ribosomal subunit"/>
    <property type="evidence" value="ECO:0007669"/>
    <property type="project" value="TreeGrafter"/>
</dbReference>
<dbReference type="InterPro" id="IPR005704">
    <property type="entry name" value="Ribosomal_uS3_bac-typ"/>
</dbReference>
<dbReference type="GO" id="GO:0006412">
    <property type="term" value="P:translation"/>
    <property type="evidence" value="ECO:0007669"/>
    <property type="project" value="UniProtKB-UniRule"/>
</dbReference>
<dbReference type="EMBL" id="CP002376">
    <property type="protein sequence ID" value="AEZ59453.1"/>
    <property type="molecule type" value="Genomic_DNA"/>
</dbReference>
<dbReference type="InterPro" id="IPR004087">
    <property type="entry name" value="KH_dom"/>
</dbReference>
<dbReference type="NCBIfam" id="TIGR01009">
    <property type="entry name" value="rpsC_bact"/>
    <property type="match status" value="1"/>
</dbReference>
<dbReference type="Pfam" id="PF07650">
    <property type="entry name" value="KH_2"/>
    <property type="match status" value="1"/>
</dbReference>
<sequence length="247" mass="27772">MGQKVSPIGLRLGINKVWSSRWYAGPREYAALLHEDLRIRSMIRSFPECKNADIAEVEIVRHPQRVTVVMHTARPGVVIGAKGVNIEKIGAEVQKRLNKKVQIKVKEIKRMELNAYLVAQNVARQLTARVSFRKCLRQACAGTMKSGAQGVKIRVSGRLGGAEMSRTEEIKEGRTPLHTLRADIDYGFAEAHTTYGSIGVKVWLYSGMMYGNECRKDVGSLLRRSRRESGQKSDELVRDERTHAERG</sequence>
<dbReference type="InterPro" id="IPR001351">
    <property type="entry name" value="Ribosomal_uS3_C"/>
</dbReference>
<dbReference type="PANTHER" id="PTHR11760:SF19">
    <property type="entry name" value="SMALL RIBOSOMAL SUBUNIT PROTEIN US3C"/>
    <property type="match status" value="1"/>
</dbReference>
<dbReference type="InterPro" id="IPR018280">
    <property type="entry name" value="Ribosomal_uS3_CS"/>
</dbReference>
<dbReference type="GO" id="GO:0003729">
    <property type="term" value="F:mRNA binding"/>
    <property type="evidence" value="ECO:0007669"/>
    <property type="project" value="UniProtKB-UniRule"/>
</dbReference>
<keyword evidence="4 8" id="KW-0689">Ribosomal protein</keyword>
<evidence type="ECO:0000256" key="5">
    <source>
        <dbReference type="ARBA" id="ARBA00023274"/>
    </source>
</evidence>
<keyword evidence="2 8" id="KW-0699">rRNA-binding</keyword>
<proteinExistence type="inferred from homology"/>
<dbReference type="Gene3D" id="3.30.1140.32">
    <property type="entry name" value="Ribosomal protein S3, C-terminal domain"/>
    <property type="match status" value="1"/>
</dbReference>
<dbReference type="SMART" id="SM00322">
    <property type="entry name" value="KH"/>
    <property type="match status" value="1"/>
</dbReference>
<evidence type="ECO:0000256" key="10">
    <source>
        <dbReference type="SAM" id="MobiDB-lite"/>
    </source>
</evidence>
<dbReference type="GO" id="GO:0019843">
    <property type="term" value="F:rRNA binding"/>
    <property type="evidence" value="ECO:0007669"/>
    <property type="project" value="UniProtKB-UniRule"/>
</dbReference>
<dbReference type="Gene3D" id="3.30.300.20">
    <property type="match status" value="1"/>
</dbReference>
<dbReference type="SMR" id="A0AAU8Q2Q1"/>
<dbReference type="Pfam" id="PF00189">
    <property type="entry name" value="Ribosomal_S3_C"/>
    <property type="match status" value="1"/>
</dbReference>
<protein>
    <recommendedName>
        <fullName evidence="7 8">Small ribosomal subunit protein uS3</fullName>
    </recommendedName>
</protein>